<comment type="caution">
    <text evidence="8">The sequence shown here is derived from an EMBL/GenBank/DDBJ whole genome shotgun (WGS) entry which is preliminary data.</text>
</comment>
<dbReference type="InterPro" id="IPR013785">
    <property type="entry name" value="Aldolase_TIM"/>
</dbReference>
<dbReference type="GO" id="GO:0005737">
    <property type="term" value="C:cytoplasm"/>
    <property type="evidence" value="ECO:0007669"/>
    <property type="project" value="TreeGrafter"/>
</dbReference>
<dbReference type="GO" id="GO:0006177">
    <property type="term" value="P:GMP biosynthetic process"/>
    <property type="evidence" value="ECO:0007669"/>
    <property type="project" value="UniProtKB-KW"/>
</dbReference>
<dbReference type="GO" id="GO:0006183">
    <property type="term" value="P:GTP biosynthetic process"/>
    <property type="evidence" value="ECO:0007669"/>
    <property type="project" value="TreeGrafter"/>
</dbReference>
<evidence type="ECO:0000256" key="2">
    <source>
        <dbReference type="ARBA" id="ARBA00022749"/>
    </source>
</evidence>
<dbReference type="InterPro" id="IPR008144">
    <property type="entry name" value="Guanylate_kin-like_dom"/>
</dbReference>
<dbReference type="InterPro" id="IPR027417">
    <property type="entry name" value="P-loop_NTPase"/>
</dbReference>
<evidence type="ECO:0000313" key="8">
    <source>
        <dbReference type="EMBL" id="KAK9877617.1"/>
    </source>
</evidence>
<dbReference type="Proteomes" id="UP001431783">
    <property type="component" value="Unassembled WGS sequence"/>
</dbReference>
<feature type="domain" description="Guanylate kinase-like" evidence="7">
    <location>
        <begin position="1"/>
        <end position="112"/>
    </location>
</feature>
<dbReference type="EMBL" id="JARQZJ010000043">
    <property type="protein sequence ID" value="KAK9877617.1"/>
    <property type="molecule type" value="Genomic_DNA"/>
</dbReference>
<dbReference type="AlphaFoldDB" id="A0AAW1U1J8"/>
<dbReference type="InterPro" id="IPR001093">
    <property type="entry name" value="IMP_DH_GMPRt"/>
</dbReference>
<dbReference type="EC" id="1.1.1.205" evidence="4"/>
<comment type="catalytic activity">
    <reaction evidence="6">
        <text>IMP + NAD(+) + H2O = XMP + NADH + H(+)</text>
        <dbReference type="Rhea" id="RHEA:11708"/>
        <dbReference type="ChEBI" id="CHEBI:15377"/>
        <dbReference type="ChEBI" id="CHEBI:15378"/>
        <dbReference type="ChEBI" id="CHEBI:57464"/>
        <dbReference type="ChEBI" id="CHEBI:57540"/>
        <dbReference type="ChEBI" id="CHEBI:57945"/>
        <dbReference type="ChEBI" id="CHEBI:58053"/>
        <dbReference type="EC" id="1.1.1.205"/>
    </reaction>
</comment>
<evidence type="ECO:0000256" key="4">
    <source>
        <dbReference type="ARBA" id="ARBA00024384"/>
    </source>
</evidence>
<accession>A0AAW1U1J8</accession>
<keyword evidence="2" id="KW-0332">GMP biosynthesis</keyword>
<dbReference type="Gene3D" id="3.20.20.70">
    <property type="entry name" value="Aldolase class I"/>
    <property type="match status" value="1"/>
</dbReference>
<dbReference type="FunFam" id="3.20.20.70:FF:000424">
    <property type="entry name" value="Inosine-5'-monophosphate dehydrogenase 2"/>
    <property type="match status" value="1"/>
</dbReference>
<dbReference type="InterPro" id="IPR005990">
    <property type="entry name" value="IMP_DH"/>
</dbReference>
<comment type="pathway">
    <text evidence="3">Purine metabolism; XMP biosynthesis via de novo pathway; XMP from IMP: step 1/1.</text>
</comment>
<comment type="similarity">
    <text evidence="1">Belongs to the IMPDH/GMPR family.</text>
</comment>
<dbReference type="SUPFAM" id="SSF51412">
    <property type="entry name" value="Inosine monophosphate dehydrogenase (IMPDH)"/>
    <property type="match status" value="1"/>
</dbReference>
<dbReference type="GO" id="GO:0003938">
    <property type="term" value="F:IMP dehydrogenase activity"/>
    <property type="evidence" value="ECO:0007669"/>
    <property type="project" value="UniProtKB-EC"/>
</dbReference>
<name>A0AAW1U1J8_9CUCU</name>
<organism evidence="8 9">
    <name type="scientific">Henosepilachna vigintioctopunctata</name>
    <dbReference type="NCBI Taxonomy" id="420089"/>
    <lineage>
        <taxon>Eukaryota</taxon>
        <taxon>Metazoa</taxon>
        <taxon>Ecdysozoa</taxon>
        <taxon>Arthropoda</taxon>
        <taxon>Hexapoda</taxon>
        <taxon>Insecta</taxon>
        <taxon>Pterygota</taxon>
        <taxon>Neoptera</taxon>
        <taxon>Endopterygota</taxon>
        <taxon>Coleoptera</taxon>
        <taxon>Polyphaga</taxon>
        <taxon>Cucujiformia</taxon>
        <taxon>Coccinelloidea</taxon>
        <taxon>Coccinellidae</taxon>
        <taxon>Epilachninae</taxon>
        <taxon>Epilachnini</taxon>
        <taxon>Henosepilachna</taxon>
    </lineage>
</organism>
<dbReference type="Pfam" id="PF00478">
    <property type="entry name" value="IMPDH"/>
    <property type="match status" value="1"/>
</dbReference>
<dbReference type="SUPFAM" id="SSF52540">
    <property type="entry name" value="P-loop containing nucleoside triphosphate hydrolases"/>
    <property type="match status" value="1"/>
</dbReference>
<dbReference type="PROSITE" id="PS50052">
    <property type="entry name" value="GUANYLATE_KINASE_2"/>
    <property type="match status" value="1"/>
</dbReference>
<evidence type="ECO:0000256" key="6">
    <source>
        <dbReference type="ARBA" id="ARBA00048028"/>
    </source>
</evidence>
<keyword evidence="2" id="KW-0658">Purine biosynthesis</keyword>
<gene>
    <name evidence="8" type="ORF">WA026_019287</name>
</gene>
<keyword evidence="9" id="KW-1185">Reference proteome</keyword>
<sequence>MVRINTIRSVVNSGKICVLNLHPQSLKILRTSDLKPYVVFVAPPSLEKLRQKKIRNGETYKDDNKQLIVGAAIGTREEDKTRLALLAQAGVDVVVLDFSQGNSIYQIEIIKHIKSKYPNLQIIGGNVVTTNQTKNFIDSGVDAMRVGMGCGSIFITGEVMAVGRQQSTVYKVASYARKFGVPIIADDGIASIGHISKALSLDSHDVVIVGWHFRSSWRILLL</sequence>
<evidence type="ECO:0000256" key="5">
    <source>
        <dbReference type="ARBA" id="ARBA00046101"/>
    </source>
</evidence>
<evidence type="ECO:0000313" key="9">
    <source>
        <dbReference type="Proteomes" id="UP001431783"/>
    </source>
</evidence>
<reference evidence="8 9" key="1">
    <citation type="submission" date="2023-03" db="EMBL/GenBank/DDBJ databases">
        <title>Genome insight into feeding habits of ladybird beetles.</title>
        <authorList>
            <person name="Li H.-S."/>
            <person name="Huang Y.-H."/>
            <person name="Pang H."/>
        </authorList>
    </citation>
    <scope>NUCLEOTIDE SEQUENCE [LARGE SCALE GENOMIC DNA]</scope>
    <source>
        <strain evidence="8">SYSU_2023b</strain>
        <tissue evidence="8">Whole body</tissue>
    </source>
</reference>
<protein>
    <recommendedName>
        <fullName evidence="4">IMP dehydrogenase</fullName>
        <ecNumber evidence="4">1.1.1.205</ecNumber>
    </recommendedName>
</protein>
<dbReference type="PANTHER" id="PTHR11911">
    <property type="entry name" value="INOSINE-5-MONOPHOSPHATE DEHYDROGENASE RELATED"/>
    <property type="match status" value="1"/>
</dbReference>
<evidence type="ECO:0000256" key="1">
    <source>
        <dbReference type="ARBA" id="ARBA00005502"/>
    </source>
</evidence>
<evidence type="ECO:0000256" key="3">
    <source>
        <dbReference type="ARBA" id="ARBA00024330"/>
    </source>
</evidence>
<dbReference type="PANTHER" id="PTHR11911:SF111">
    <property type="entry name" value="INOSINE-5'-MONOPHOSPHATE DEHYDROGENASE"/>
    <property type="match status" value="1"/>
</dbReference>
<evidence type="ECO:0000259" key="7">
    <source>
        <dbReference type="PROSITE" id="PS50052"/>
    </source>
</evidence>
<dbReference type="SMART" id="SM01240">
    <property type="entry name" value="IMPDH"/>
    <property type="match status" value="1"/>
</dbReference>
<comment type="function">
    <text evidence="5">Catalyzes the conversion of inosine 5'-phosphate (IMP) to xanthosine 5'-phosphate (XMP), the first committed and rate-limiting step in the de novo synthesis of guanine nucleotides, and therefore plays an important role in the regulation of cell growth. Could also have a single-stranded nucleic acid-binding activity and could play a role in RNA and/or DNA metabolism. It may also have a role in the development of malignancy and the growth progression of some tumors.</text>
</comment>
<proteinExistence type="inferred from homology"/>